<dbReference type="GO" id="GO:0043596">
    <property type="term" value="C:nuclear replication fork"/>
    <property type="evidence" value="ECO:0007669"/>
    <property type="project" value="UniProtKB-ARBA"/>
</dbReference>
<dbReference type="GO" id="GO:0031261">
    <property type="term" value="C:DNA replication preinitiation complex"/>
    <property type="evidence" value="ECO:0007669"/>
    <property type="project" value="UniProtKB-ARBA"/>
</dbReference>
<evidence type="ECO:0000256" key="5">
    <source>
        <dbReference type="ARBA" id="ARBA00022705"/>
    </source>
</evidence>
<dbReference type="PRINTS" id="PR01657">
    <property type="entry name" value="MCMFAMILY"/>
</dbReference>
<evidence type="ECO:0000256" key="11">
    <source>
        <dbReference type="ARBA" id="ARBA00022833"/>
    </source>
</evidence>
<dbReference type="Pfam" id="PF00493">
    <property type="entry name" value="MCM"/>
    <property type="match status" value="1"/>
</dbReference>
<evidence type="ECO:0000256" key="6">
    <source>
        <dbReference type="ARBA" id="ARBA00022723"/>
    </source>
</evidence>
<dbReference type="EMBL" id="JAYKXP010000010">
    <property type="protein sequence ID" value="KAK7053378.1"/>
    <property type="molecule type" value="Genomic_DNA"/>
</dbReference>
<evidence type="ECO:0000256" key="17">
    <source>
        <dbReference type="ARBA" id="ARBA00074927"/>
    </source>
</evidence>
<dbReference type="InterPro" id="IPR018525">
    <property type="entry name" value="MCM_CS"/>
</dbReference>
<dbReference type="FunFam" id="3.30.1640.10:FF:000003">
    <property type="entry name" value="DNA helicase"/>
    <property type="match status" value="1"/>
</dbReference>
<dbReference type="FunFam" id="3.40.50.300:FF:000138">
    <property type="entry name" value="DNA helicase"/>
    <property type="match status" value="1"/>
</dbReference>
<dbReference type="GO" id="GO:0005656">
    <property type="term" value="C:nuclear pre-replicative complex"/>
    <property type="evidence" value="ECO:0007669"/>
    <property type="project" value="UniProtKB-ARBA"/>
</dbReference>
<evidence type="ECO:0000256" key="16">
    <source>
        <dbReference type="ARBA" id="ARBA00047995"/>
    </source>
</evidence>
<dbReference type="InterPro" id="IPR027925">
    <property type="entry name" value="MCM_N"/>
</dbReference>
<dbReference type="GO" id="GO:0016787">
    <property type="term" value="F:hydrolase activity"/>
    <property type="evidence" value="ECO:0007669"/>
    <property type="project" value="UniProtKB-KW"/>
</dbReference>
<dbReference type="Gene3D" id="3.30.1640.10">
    <property type="entry name" value="mini-chromosome maintenance (MCM) complex, chain A, domain 1"/>
    <property type="match status" value="1"/>
</dbReference>
<dbReference type="InterPro" id="IPR033762">
    <property type="entry name" value="MCM_OB"/>
</dbReference>
<keyword evidence="11" id="KW-0862">Zinc</keyword>
<dbReference type="GO" id="GO:0000727">
    <property type="term" value="P:double-strand break repair via break-induced replication"/>
    <property type="evidence" value="ECO:0007669"/>
    <property type="project" value="TreeGrafter"/>
</dbReference>
<evidence type="ECO:0000256" key="18">
    <source>
        <dbReference type="ARBA" id="ARBA00078186"/>
    </source>
</evidence>
<dbReference type="Gene3D" id="3.40.50.300">
    <property type="entry name" value="P-loop containing nucleotide triphosphate hydrolases"/>
    <property type="match status" value="1"/>
</dbReference>
<evidence type="ECO:0000256" key="9">
    <source>
        <dbReference type="ARBA" id="ARBA00022801"/>
    </source>
</evidence>
<dbReference type="Proteomes" id="UP001383192">
    <property type="component" value="Unassembled WGS sequence"/>
</dbReference>
<dbReference type="GO" id="GO:0042555">
    <property type="term" value="C:MCM complex"/>
    <property type="evidence" value="ECO:0007669"/>
    <property type="project" value="InterPro"/>
</dbReference>
<keyword evidence="9 21" id="KW-0378">Hydrolase</keyword>
<dbReference type="InterPro" id="IPR007396">
    <property type="entry name" value="TR_PAI2-type"/>
</dbReference>
<feature type="compositionally biased region" description="Basic and acidic residues" evidence="19">
    <location>
        <begin position="345"/>
        <end position="361"/>
    </location>
</feature>
<dbReference type="InterPro" id="IPR012340">
    <property type="entry name" value="NA-bd_OB-fold"/>
</dbReference>
<evidence type="ECO:0000313" key="21">
    <source>
        <dbReference type="EMBL" id="KAK7053378.1"/>
    </source>
</evidence>
<evidence type="ECO:0000256" key="10">
    <source>
        <dbReference type="ARBA" id="ARBA00022806"/>
    </source>
</evidence>
<keyword evidence="22" id="KW-1185">Reference proteome</keyword>
<dbReference type="PANTHER" id="PTHR11630:SF44">
    <property type="entry name" value="DNA REPLICATION LICENSING FACTOR MCM2"/>
    <property type="match status" value="1"/>
</dbReference>
<keyword evidence="14" id="KW-0539">Nucleus</keyword>
<dbReference type="Pfam" id="PF04299">
    <property type="entry name" value="FMN_bind_2"/>
    <property type="match status" value="1"/>
</dbReference>
<dbReference type="PRINTS" id="PR01658">
    <property type="entry name" value="MCMPROTEIN2"/>
</dbReference>
<dbReference type="GO" id="GO:1902975">
    <property type="term" value="P:mitotic DNA replication initiation"/>
    <property type="evidence" value="ECO:0007669"/>
    <property type="project" value="TreeGrafter"/>
</dbReference>
<dbReference type="InterPro" id="IPR012349">
    <property type="entry name" value="Split_barrel_FMN-bd"/>
</dbReference>
<dbReference type="GO" id="GO:0008270">
    <property type="term" value="F:zinc ion binding"/>
    <property type="evidence" value="ECO:0007669"/>
    <property type="project" value="UniProtKB-KW"/>
</dbReference>
<keyword evidence="15" id="KW-0131">Cell cycle</keyword>
<evidence type="ECO:0000256" key="19">
    <source>
        <dbReference type="SAM" id="MobiDB-lite"/>
    </source>
</evidence>
<comment type="subcellular location">
    <subcellularLocation>
        <location evidence="1">Nucleus</location>
    </subcellularLocation>
</comment>
<organism evidence="21 22">
    <name type="scientific">Paramarasmius palmivorus</name>
    <dbReference type="NCBI Taxonomy" id="297713"/>
    <lineage>
        <taxon>Eukaryota</taxon>
        <taxon>Fungi</taxon>
        <taxon>Dikarya</taxon>
        <taxon>Basidiomycota</taxon>
        <taxon>Agaricomycotina</taxon>
        <taxon>Agaricomycetes</taxon>
        <taxon>Agaricomycetidae</taxon>
        <taxon>Agaricales</taxon>
        <taxon>Marasmiineae</taxon>
        <taxon>Marasmiaceae</taxon>
        <taxon>Paramarasmius</taxon>
    </lineage>
</organism>
<keyword evidence="13" id="KW-0238">DNA-binding</keyword>
<dbReference type="InterPro" id="IPR008045">
    <property type="entry name" value="MCM2"/>
</dbReference>
<feature type="compositionally biased region" description="Acidic residues" evidence="19">
    <location>
        <begin position="295"/>
        <end position="308"/>
    </location>
</feature>
<feature type="compositionally biased region" description="Acidic residues" evidence="19">
    <location>
        <begin position="377"/>
        <end position="388"/>
    </location>
</feature>
<dbReference type="Gene3D" id="2.20.28.10">
    <property type="match status" value="1"/>
</dbReference>
<dbReference type="InterPro" id="IPR001208">
    <property type="entry name" value="MCM_dom"/>
</dbReference>
<dbReference type="Pfam" id="PF14551">
    <property type="entry name" value="MCM_N"/>
    <property type="match status" value="1"/>
</dbReference>
<evidence type="ECO:0000256" key="12">
    <source>
        <dbReference type="ARBA" id="ARBA00022840"/>
    </source>
</evidence>
<evidence type="ECO:0000259" key="20">
    <source>
        <dbReference type="PROSITE" id="PS50051"/>
    </source>
</evidence>
<evidence type="ECO:0000256" key="14">
    <source>
        <dbReference type="ARBA" id="ARBA00023242"/>
    </source>
</evidence>
<keyword evidence="8" id="KW-0863">Zinc-finger</keyword>
<dbReference type="Pfam" id="PF23669">
    <property type="entry name" value="WHD_MCM2"/>
    <property type="match status" value="1"/>
</dbReference>
<dbReference type="InterPro" id="IPR041562">
    <property type="entry name" value="MCM_lid"/>
</dbReference>
<comment type="caution">
    <text evidence="21">The sequence shown here is derived from an EMBL/GenBank/DDBJ whole genome shotgun (WGS) entry which is preliminary data.</text>
</comment>
<dbReference type="CDD" id="cd17753">
    <property type="entry name" value="MCM2"/>
    <property type="match status" value="1"/>
</dbReference>
<dbReference type="InterPro" id="IPR027417">
    <property type="entry name" value="P-loop_NTPase"/>
</dbReference>
<keyword evidence="7" id="KW-0547">Nucleotide-binding</keyword>
<dbReference type="Pfam" id="PF17855">
    <property type="entry name" value="MCM_lid"/>
    <property type="match status" value="1"/>
</dbReference>
<dbReference type="AlphaFoldDB" id="A0AAW0DMY5"/>
<dbReference type="GO" id="GO:0043138">
    <property type="term" value="F:3'-5' DNA helicase activity"/>
    <property type="evidence" value="ECO:0007669"/>
    <property type="project" value="TreeGrafter"/>
</dbReference>
<sequence length="1148" mass="129568">MYLRAVHAEHHIPTLREFIRENPLGIFTTAIDSDTHPFLQSSHIPFILDVNDDESDTELGVLRGHMARANPQTKALVEHLSRTPGSGPKTLERDVLILFNNPQHHYITPKFYRETKPTTGKVVPTWDYAAVQVYGRVTVYFDAADPSTDTFLSSAISVLSRYSETRIMGYEKPWEVQDAPASYVGLLKKAIIGIEVKITDMGGKWKMSQELSQGDRDGVIEGLRALGTADASEVAGMAPKRQRSVSPDAGSSPPAQPTTTPRRRPSQSSLPPSSPPPPFSDTDDSMDERDAVRDVDDEVEDEEGEDLFGEGLIEDYAPNEMLDRYSDAGINDDDDLPELTAAARRAAEAKMNRRDRMERSGRRGTRAANRSRGLAFLDDEDMEDEGDDEILKMKSRTRRQYDERREADDMDGVEDELPLEQLSDIKAPSIVEWIANHRVRRSIIKHFRHFLMTYVDDQGSSVYGQRIRVLGETNSESLEVSYSHLSLSKPILAYFLTNAPSAMLEIFDEVALNAILVYYPAYERIHSEVHVRICDVPLNLSLRELRRAHLNNLVRVSGVVTRRSGVFPQLKYVKFDCKKCGAVLGPFYQDATKEVKVSYCANCESKGPFPINSEQTIYRNYQKMTLQESPGSVPAGRLPRHREVVLLWDLIDSAKPGEEVEITGIYRNNFDASLNSKNGFPVFSTIIEANHVNKKEDLFAAFRLTEEDEKEMRTLARDERIRKRIIKSIAPSIYGHEDIKTAIALSLFGGVSKDINHKHRIRGDINVLLLGDPGTAKSQFLKYVEKTAHRSVFATGQGASAVGLTASVRKDPVTREWTLEGGALVLADKGTCLIDEFDKMNDADRTSIHEAMEQQSISISKAGIITTLQARCAIIAAANPIRGKYNPTIPFQQNVELTEPILSRFDVLCVVKDTVDPVMDELLARFVVGSHLRSHPNFEKETDEMDVGTSLDADVIPQDVLRKYIMYAREKIRPKLYQLDENKLSQLFADLRRESMATGSYPITVRHLESMIRMAEASAKMSLREYVRSDDIDLAIEVAVGSFVSTQKMSIKKTLQRGFRKYLTHSKDHEELLAFLLGQLVKEKARLYQLQRHEQPEKITVKPSELEERAKEHEIYDINPFLHSKLFATNGYKIVGDVIEKRFKVDVE</sequence>
<proteinExistence type="inferred from homology"/>
<feature type="compositionally biased region" description="Low complexity" evidence="19">
    <location>
        <begin position="251"/>
        <end position="271"/>
    </location>
</feature>
<dbReference type="GO" id="GO:0006279">
    <property type="term" value="P:premeiotic DNA replication"/>
    <property type="evidence" value="ECO:0007669"/>
    <property type="project" value="UniProtKB-ARBA"/>
</dbReference>
<dbReference type="Gene3D" id="2.40.50.140">
    <property type="entry name" value="Nucleic acid-binding proteins"/>
    <property type="match status" value="1"/>
</dbReference>
<evidence type="ECO:0000313" key="22">
    <source>
        <dbReference type="Proteomes" id="UP001383192"/>
    </source>
</evidence>
<evidence type="ECO:0000256" key="2">
    <source>
        <dbReference type="ARBA" id="ARBA00008010"/>
    </source>
</evidence>
<comment type="similarity">
    <text evidence="2">Belongs to the MCM family.</text>
</comment>
<feature type="region of interest" description="Disordered" evidence="19">
    <location>
        <begin position="345"/>
        <end position="389"/>
    </location>
</feature>
<dbReference type="EC" id="3.6.4.12" evidence="3"/>
<dbReference type="InterPro" id="IPR031327">
    <property type="entry name" value="MCM"/>
</dbReference>
<dbReference type="FunFam" id="2.20.28.10:FF:000002">
    <property type="entry name" value="DNA helicase"/>
    <property type="match status" value="1"/>
</dbReference>
<dbReference type="SMART" id="SM00350">
    <property type="entry name" value="MCM"/>
    <property type="match status" value="1"/>
</dbReference>
<keyword evidence="10 21" id="KW-0347">Helicase</keyword>
<reference evidence="21 22" key="1">
    <citation type="submission" date="2024-01" db="EMBL/GenBank/DDBJ databases">
        <title>A draft genome for a cacao thread blight-causing isolate of Paramarasmius palmivorus.</title>
        <authorList>
            <person name="Baruah I.K."/>
            <person name="Bukari Y."/>
            <person name="Amoako-Attah I."/>
            <person name="Meinhardt L.W."/>
            <person name="Bailey B.A."/>
            <person name="Cohen S.P."/>
        </authorList>
    </citation>
    <scope>NUCLEOTIDE SEQUENCE [LARGE SCALE GENOMIC DNA]</scope>
    <source>
        <strain evidence="21 22">GH-12</strain>
    </source>
</reference>
<evidence type="ECO:0000256" key="7">
    <source>
        <dbReference type="ARBA" id="ARBA00022741"/>
    </source>
</evidence>
<feature type="region of interest" description="Disordered" evidence="19">
    <location>
        <begin position="231"/>
        <end position="319"/>
    </location>
</feature>
<dbReference type="PROSITE" id="PS00847">
    <property type="entry name" value="MCM_1"/>
    <property type="match status" value="1"/>
</dbReference>
<dbReference type="Pfam" id="PF12619">
    <property type="entry name" value="MCM2_N"/>
    <property type="match status" value="1"/>
</dbReference>
<evidence type="ECO:0000256" key="15">
    <source>
        <dbReference type="ARBA" id="ARBA00023306"/>
    </source>
</evidence>
<keyword evidence="12" id="KW-0067">ATP-binding</keyword>
<dbReference type="Gene3D" id="2.30.110.10">
    <property type="entry name" value="Electron Transport, Fmn-binding Protein, Chain A"/>
    <property type="match status" value="1"/>
</dbReference>
<dbReference type="SUPFAM" id="SSF50475">
    <property type="entry name" value="FMN-binding split barrel"/>
    <property type="match status" value="1"/>
</dbReference>
<dbReference type="GO" id="GO:0017116">
    <property type="term" value="F:single-stranded DNA helicase activity"/>
    <property type="evidence" value="ECO:0007669"/>
    <property type="project" value="TreeGrafter"/>
</dbReference>
<dbReference type="GO" id="GO:0003697">
    <property type="term" value="F:single-stranded DNA binding"/>
    <property type="evidence" value="ECO:0007669"/>
    <property type="project" value="TreeGrafter"/>
</dbReference>
<evidence type="ECO:0000256" key="3">
    <source>
        <dbReference type="ARBA" id="ARBA00012551"/>
    </source>
</evidence>
<accession>A0AAW0DMY5</accession>
<dbReference type="GO" id="GO:0005524">
    <property type="term" value="F:ATP binding"/>
    <property type="evidence" value="ECO:0007669"/>
    <property type="project" value="UniProtKB-KW"/>
</dbReference>
<evidence type="ECO:0000256" key="8">
    <source>
        <dbReference type="ARBA" id="ARBA00022771"/>
    </source>
</evidence>
<keyword evidence="5" id="KW-0235">DNA replication</keyword>
<gene>
    <name evidence="21" type="primary">MCM2</name>
    <name evidence="21" type="ORF">VNI00_004004</name>
</gene>
<dbReference type="PANTHER" id="PTHR11630">
    <property type="entry name" value="DNA REPLICATION LICENSING FACTOR MCM FAMILY MEMBER"/>
    <property type="match status" value="1"/>
</dbReference>
<evidence type="ECO:0000256" key="1">
    <source>
        <dbReference type="ARBA" id="ARBA00004123"/>
    </source>
</evidence>
<name>A0AAW0DMY5_9AGAR</name>
<feature type="domain" description="MCM C-terminal AAA(+) ATPase" evidence="20">
    <location>
        <begin position="721"/>
        <end position="927"/>
    </location>
</feature>
<dbReference type="PROSITE" id="PS50051">
    <property type="entry name" value="MCM_2"/>
    <property type="match status" value="1"/>
</dbReference>
<dbReference type="InterPro" id="IPR059098">
    <property type="entry name" value="WHD_MCM2"/>
</dbReference>
<keyword evidence="6" id="KW-0479">Metal-binding</keyword>
<dbReference type="SUPFAM" id="SSF50249">
    <property type="entry name" value="Nucleic acid-binding proteins"/>
    <property type="match status" value="1"/>
</dbReference>
<dbReference type="GO" id="GO:0003682">
    <property type="term" value="F:chromatin binding"/>
    <property type="evidence" value="ECO:0007669"/>
    <property type="project" value="UniProtKB-ARBA"/>
</dbReference>
<dbReference type="Pfam" id="PF17207">
    <property type="entry name" value="MCM_OB"/>
    <property type="match status" value="1"/>
</dbReference>
<comment type="catalytic activity">
    <reaction evidence="16">
        <text>ATP + H2O = ADP + phosphate + H(+)</text>
        <dbReference type="Rhea" id="RHEA:13065"/>
        <dbReference type="ChEBI" id="CHEBI:15377"/>
        <dbReference type="ChEBI" id="CHEBI:15378"/>
        <dbReference type="ChEBI" id="CHEBI:30616"/>
        <dbReference type="ChEBI" id="CHEBI:43474"/>
        <dbReference type="ChEBI" id="CHEBI:456216"/>
        <dbReference type="EC" id="3.6.4.12"/>
    </reaction>
</comment>
<dbReference type="SUPFAM" id="SSF52540">
    <property type="entry name" value="P-loop containing nucleoside triphosphate hydrolases"/>
    <property type="match status" value="1"/>
</dbReference>
<evidence type="ECO:0000256" key="13">
    <source>
        <dbReference type="ARBA" id="ARBA00023125"/>
    </source>
</evidence>
<protein>
    <recommendedName>
        <fullName evidence="4">DNA replication licensing factor MCM2</fullName>
        <ecNumber evidence="3">3.6.4.12</ecNumber>
    </recommendedName>
    <alternativeName>
        <fullName evidence="17">DNA replication licensing factor mcm2</fullName>
    </alternativeName>
    <alternativeName>
        <fullName evidence="18">Minichromosome maintenance protein 2</fullName>
    </alternativeName>
</protein>
<evidence type="ECO:0000256" key="4">
    <source>
        <dbReference type="ARBA" id="ARBA00018925"/>
    </source>
</evidence>